<evidence type="ECO:0000313" key="3">
    <source>
        <dbReference type="Proteomes" id="UP000253061"/>
    </source>
</evidence>
<comment type="caution">
    <text evidence="2">The sequence shown here is derived from an EMBL/GenBank/DDBJ whole genome shotgun (WGS) entry which is preliminary data.</text>
</comment>
<organism evidence="2 3">
    <name type="scientific">Thalassospira profundimaris</name>
    <dbReference type="NCBI Taxonomy" id="502049"/>
    <lineage>
        <taxon>Bacteria</taxon>
        <taxon>Pseudomonadati</taxon>
        <taxon>Pseudomonadota</taxon>
        <taxon>Alphaproteobacteria</taxon>
        <taxon>Rhodospirillales</taxon>
        <taxon>Thalassospiraceae</taxon>
        <taxon>Thalassospira</taxon>
    </lineage>
</organism>
<dbReference type="SUPFAM" id="SSF53448">
    <property type="entry name" value="Nucleotide-diphospho-sugar transferases"/>
    <property type="match status" value="1"/>
</dbReference>
<name>A0A367V8G5_9PROT</name>
<dbReference type="RefSeq" id="WP_062955569.1">
    <property type="nucleotide sequence ID" value="NZ_JPWB01000005.1"/>
</dbReference>
<dbReference type="AlphaFoldDB" id="A0A367V8G5"/>
<dbReference type="EMBL" id="JPWB01000005">
    <property type="protein sequence ID" value="RCK21487.1"/>
    <property type="molecule type" value="Genomic_DNA"/>
</dbReference>
<sequence>MRDPITIITTVRDGDGFLDRYFHNMGDILGPDDFAVIVDDGSAIPVSLPAKWQDDKRLKLLHPGPVGRGNALNLAIENSPTDLIAIQDIDDLSLSGRLDQEVDILSADHDRLVFTRALSDPWRPHVNTMHAIDPARLYLGNPLHHSSLAMHRSVWHRVGGYDCDLPCCIDLDFYLRACCRERAKICRLNSKLIDRTLDPALRHFARIPNDLYYQTRALVLDRYRTDVRSSIWKALANIRNCPLLSGKEAK</sequence>
<proteinExistence type="predicted"/>
<dbReference type="InterPro" id="IPR001173">
    <property type="entry name" value="Glyco_trans_2-like"/>
</dbReference>
<evidence type="ECO:0000259" key="1">
    <source>
        <dbReference type="Pfam" id="PF00535"/>
    </source>
</evidence>
<dbReference type="Pfam" id="PF00535">
    <property type="entry name" value="Glycos_transf_2"/>
    <property type="match status" value="1"/>
</dbReference>
<gene>
    <name evidence="2" type="ORF">TH6_12820</name>
</gene>
<dbReference type="InterPro" id="IPR029044">
    <property type="entry name" value="Nucleotide-diphossugar_trans"/>
</dbReference>
<dbReference type="Gene3D" id="3.90.550.10">
    <property type="entry name" value="Spore Coat Polysaccharide Biosynthesis Protein SpsA, Chain A"/>
    <property type="match status" value="1"/>
</dbReference>
<reference evidence="2 3" key="1">
    <citation type="submission" date="2014-07" db="EMBL/GenBank/DDBJ databases">
        <title>Draft genome sequence of Thalassospira profundimaris R8-17.</title>
        <authorList>
            <person name="Lai Q."/>
            <person name="Shao Z."/>
        </authorList>
    </citation>
    <scope>NUCLEOTIDE SEQUENCE [LARGE SCALE GENOMIC DNA]</scope>
    <source>
        <strain evidence="2 3">R8-17</strain>
    </source>
</reference>
<dbReference type="Proteomes" id="UP000253061">
    <property type="component" value="Unassembled WGS sequence"/>
</dbReference>
<accession>A0A367V8G5</accession>
<feature type="domain" description="Glycosyltransferase 2-like" evidence="1">
    <location>
        <begin position="16"/>
        <end position="116"/>
    </location>
</feature>
<evidence type="ECO:0000313" key="2">
    <source>
        <dbReference type="EMBL" id="RCK21487.1"/>
    </source>
</evidence>
<protein>
    <recommendedName>
        <fullName evidence="1">Glycosyltransferase 2-like domain-containing protein</fullName>
    </recommendedName>
</protein>